<dbReference type="SUPFAM" id="SSF49464">
    <property type="entry name" value="Carboxypeptidase regulatory domain-like"/>
    <property type="match status" value="1"/>
</dbReference>
<proteinExistence type="predicted"/>
<feature type="transmembrane region" description="Helical" evidence="1">
    <location>
        <begin position="380"/>
        <end position="402"/>
    </location>
</feature>
<keyword evidence="1" id="KW-0472">Membrane</keyword>
<comment type="caution">
    <text evidence="3">The sequence shown here is derived from an EMBL/GenBank/DDBJ whole genome shotgun (WGS) entry which is preliminary data.</text>
</comment>
<evidence type="ECO:0000313" key="3">
    <source>
        <dbReference type="EMBL" id="KKR05771.1"/>
    </source>
</evidence>
<name>A0A0G0MYY1_9BACT</name>
<dbReference type="SUPFAM" id="SSF49373">
    <property type="entry name" value="Invasin/intimin cell-adhesion fragments"/>
    <property type="match status" value="1"/>
</dbReference>
<dbReference type="InterPro" id="IPR008969">
    <property type="entry name" value="CarboxyPept-like_regulatory"/>
</dbReference>
<evidence type="ECO:0000256" key="1">
    <source>
        <dbReference type="SAM" id="Phobius"/>
    </source>
</evidence>
<dbReference type="EMBL" id="LBWK01000002">
    <property type="protein sequence ID" value="KKR05771.1"/>
    <property type="molecule type" value="Genomic_DNA"/>
</dbReference>
<dbReference type="Pfam" id="PF13620">
    <property type="entry name" value="CarboxypepD_reg"/>
    <property type="match status" value="1"/>
</dbReference>
<dbReference type="CDD" id="cd00063">
    <property type="entry name" value="FN3"/>
    <property type="match status" value="1"/>
</dbReference>
<feature type="transmembrane region" description="Helical" evidence="1">
    <location>
        <begin position="6"/>
        <end position="24"/>
    </location>
</feature>
<keyword evidence="1" id="KW-1133">Transmembrane helix</keyword>
<protein>
    <recommendedName>
        <fullName evidence="2">Fibronectin type-III domain-containing protein</fullName>
    </recommendedName>
</protein>
<feature type="transmembrane region" description="Helical" evidence="1">
    <location>
        <begin position="408"/>
        <end position="429"/>
    </location>
</feature>
<evidence type="ECO:0000313" key="4">
    <source>
        <dbReference type="Proteomes" id="UP000034799"/>
    </source>
</evidence>
<organism evidence="3 4">
    <name type="scientific">candidate division WS6 bacterium GW2011_GWF2_39_15</name>
    <dbReference type="NCBI Taxonomy" id="1619100"/>
    <lineage>
        <taxon>Bacteria</taxon>
        <taxon>Candidatus Dojkabacteria</taxon>
    </lineage>
</organism>
<sequence>MKKSIFVYFILLVILFLIPIYLVYIRNVNASSVKGLHTATVSASIDIDPYSTVAINAPNTEVGLSRDVRVRITDRNGTPLVNRNVVLYTDIPGQLQFVQPPLTDSDGIADGEVTSLIPGVFTVKAKDVTFSTEILIQDTEALYVFPIPSPVVSEEPYYTAGTANTVSCSEINGLDGHYLYQFQVATDNAFSKIVSTSPLSSSLEHTFSGLSHNIMYFYRARAQNSGGQFSEWSDPVFSAQDNVPPVFVYVEGAKMIKIKSSFQIEFKFNIVEEHFLKSIKLFCKTSAGLKSCGTLQVTGNSYTAVIPFEQLERGRFLNYKDSYTFCVSIVDNADRVTQSCNFKIDFEPQSNIPDVPIVVEVVNVILGNINKTLNAIDSTISNYFVGLANIYLTLVGLLLLLLSMLFSLAVLIGNMALIPVFLHSLLNAFRERVGFRSHGAPCGTVYDVETKKPIKYATVYIYDNHNSLLRTDVTDADGLFKARLDTGRYRIVVKRKGYLFPSIIAKKDEDEKYKHVYKGDIVIVSKRNPMNISIPLDPMNMMDNDMKKGLVKAKVLHFIKHLNVLVTVIGLVIAFYAFEKSVNWFNLILLLLYIPVFGIYLKSVVRLNIGMK</sequence>
<feature type="transmembrane region" description="Helical" evidence="1">
    <location>
        <begin position="555"/>
        <end position="578"/>
    </location>
</feature>
<dbReference type="SUPFAM" id="SSF49265">
    <property type="entry name" value="Fibronectin type III"/>
    <property type="match status" value="1"/>
</dbReference>
<feature type="transmembrane region" description="Helical" evidence="1">
    <location>
        <begin position="584"/>
        <end position="605"/>
    </location>
</feature>
<dbReference type="InterPro" id="IPR008964">
    <property type="entry name" value="Invasin/intimin_cell_adhesion"/>
</dbReference>
<dbReference type="InterPro" id="IPR003961">
    <property type="entry name" value="FN3_dom"/>
</dbReference>
<dbReference type="InterPro" id="IPR036116">
    <property type="entry name" value="FN3_sf"/>
</dbReference>
<accession>A0A0G0MYY1</accession>
<dbReference type="Gene3D" id="2.60.40.1120">
    <property type="entry name" value="Carboxypeptidase-like, regulatory domain"/>
    <property type="match status" value="1"/>
</dbReference>
<reference evidence="3 4" key="1">
    <citation type="journal article" date="2015" name="Nature">
        <title>rRNA introns, odd ribosomes, and small enigmatic genomes across a large radiation of phyla.</title>
        <authorList>
            <person name="Brown C.T."/>
            <person name="Hug L.A."/>
            <person name="Thomas B.C."/>
            <person name="Sharon I."/>
            <person name="Castelle C.J."/>
            <person name="Singh A."/>
            <person name="Wilkins M.J."/>
            <person name="Williams K.H."/>
            <person name="Banfield J.F."/>
        </authorList>
    </citation>
    <scope>NUCLEOTIDE SEQUENCE [LARGE SCALE GENOMIC DNA]</scope>
</reference>
<keyword evidence="1" id="KW-0812">Transmembrane</keyword>
<evidence type="ECO:0000259" key="2">
    <source>
        <dbReference type="PROSITE" id="PS50853"/>
    </source>
</evidence>
<dbReference type="InterPro" id="IPR013783">
    <property type="entry name" value="Ig-like_fold"/>
</dbReference>
<dbReference type="Proteomes" id="UP000034799">
    <property type="component" value="Unassembled WGS sequence"/>
</dbReference>
<dbReference type="AlphaFoldDB" id="A0A0G0MYY1"/>
<dbReference type="Gene3D" id="2.60.40.10">
    <property type="entry name" value="Immunoglobulins"/>
    <property type="match status" value="2"/>
</dbReference>
<dbReference type="PROSITE" id="PS50853">
    <property type="entry name" value="FN3"/>
    <property type="match status" value="1"/>
</dbReference>
<gene>
    <name evidence="3" type="ORF">UT34_C0002G0278</name>
</gene>
<feature type="domain" description="Fibronectin type-III" evidence="2">
    <location>
        <begin position="147"/>
        <end position="246"/>
    </location>
</feature>
<dbReference type="STRING" id="1619100.UT34_C0002G0278"/>